<dbReference type="AlphaFoldDB" id="A0A517QU73"/>
<keyword evidence="2" id="KW-1185">Reference proteome</keyword>
<evidence type="ECO:0000313" key="1">
    <source>
        <dbReference type="EMBL" id="QDT35190.1"/>
    </source>
</evidence>
<dbReference type="KEGG" id="tpol:Mal48_44660"/>
<evidence type="ECO:0000313" key="2">
    <source>
        <dbReference type="Proteomes" id="UP000315724"/>
    </source>
</evidence>
<name>A0A517QU73_9PLAN</name>
<gene>
    <name evidence="1" type="ORF">Mal48_44660</name>
</gene>
<dbReference type="Proteomes" id="UP000315724">
    <property type="component" value="Chromosome"/>
</dbReference>
<organism evidence="1 2">
    <name type="scientific">Thalassoglobus polymorphus</name>
    <dbReference type="NCBI Taxonomy" id="2527994"/>
    <lineage>
        <taxon>Bacteria</taxon>
        <taxon>Pseudomonadati</taxon>
        <taxon>Planctomycetota</taxon>
        <taxon>Planctomycetia</taxon>
        <taxon>Planctomycetales</taxon>
        <taxon>Planctomycetaceae</taxon>
        <taxon>Thalassoglobus</taxon>
    </lineage>
</organism>
<sequence>MPLDDVDQSGVPDRVEDIAKQVWAAHHLYCEVLKFPDPFKSERYQGVTCIQVSLRDLGGGNGLAFTSPQRARQIPEGKSTDRTIVMSVNCKLNPMKNITPAHETFHLVQYGATYFKNSWFLEGMARWSEHALAREAIGQVKYSPQGPWPQKPQHLRQLSKMSYDAEYVLWNPIAFRTDRDGLLSDKLLGERLTTLRYSDGTPVLRDRTLQGAEIMRDIVIELGKLDDVAFEELEYDRWSEMNQRADENNPYIYKAVMDVLRRRVPSVGPYETPPVKRSMVPNKTLSDAFQVASVWNGESKFKDFKLTVLERSSDRFKARFESNNWVREVSGTAVGDSVSWDAEAVRVVKGNAGGDNQGKIASDDKGIRIDFVWRNGNNQGTFTLRKQD</sequence>
<accession>A0A517QU73</accession>
<dbReference type="EMBL" id="CP036267">
    <property type="protein sequence ID" value="QDT35190.1"/>
    <property type="molecule type" value="Genomic_DNA"/>
</dbReference>
<reference evidence="1 2" key="1">
    <citation type="submission" date="2019-02" db="EMBL/GenBank/DDBJ databases">
        <title>Deep-cultivation of Planctomycetes and their phenomic and genomic characterization uncovers novel biology.</title>
        <authorList>
            <person name="Wiegand S."/>
            <person name="Jogler M."/>
            <person name="Boedeker C."/>
            <person name="Pinto D."/>
            <person name="Vollmers J."/>
            <person name="Rivas-Marin E."/>
            <person name="Kohn T."/>
            <person name="Peeters S.H."/>
            <person name="Heuer A."/>
            <person name="Rast P."/>
            <person name="Oberbeckmann S."/>
            <person name="Bunk B."/>
            <person name="Jeske O."/>
            <person name="Meyerdierks A."/>
            <person name="Storesund J.E."/>
            <person name="Kallscheuer N."/>
            <person name="Luecker S."/>
            <person name="Lage O.M."/>
            <person name="Pohl T."/>
            <person name="Merkel B.J."/>
            <person name="Hornburger P."/>
            <person name="Mueller R.-W."/>
            <person name="Bruemmer F."/>
            <person name="Labrenz M."/>
            <person name="Spormann A.M."/>
            <person name="Op den Camp H."/>
            <person name="Overmann J."/>
            <person name="Amann R."/>
            <person name="Jetten M.S.M."/>
            <person name="Mascher T."/>
            <person name="Medema M.H."/>
            <person name="Devos D.P."/>
            <person name="Kaster A.-K."/>
            <person name="Ovreas L."/>
            <person name="Rohde M."/>
            <person name="Galperin M.Y."/>
            <person name="Jogler C."/>
        </authorList>
    </citation>
    <scope>NUCLEOTIDE SEQUENCE [LARGE SCALE GENOMIC DNA]</scope>
    <source>
        <strain evidence="1 2">Mal48</strain>
    </source>
</reference>
<proteinExistence type="predicted"/>
<protein>
    <submittedName>
        <fullName evidence="1">Uncharacterized protein</fullName>
    </submittedName>
</protein>